<organism evidence="7 8">
    <name type="scientific">Cymbomonas tetramitiformis</name>
    <dbReference type="NCBI Taxonomy" id="36881"/>
    <lineage>
        <taxon>Eukaryota</taxon>
        <taxon>Viridiplantae</taxon>
        <taxon>Chlorophyta</taxon>
        <taxon>Pyramimonadophyceae</taxon>
        <taxon>Pyramimonadales</taxon>
        <taxon>Pyramimonadaceae</taxon>
        <taxon>Cymbomonas</taxon>
    </lineage>
</organism>
<dbReference type="PANTHER" id="PTHR43701">
    <property type="entry name" value="MEMBRANE TRANSPORTER PROTEIN MJ0441-RELATED"/>
    <property type="match status" value="1"/>
</dbReference>
<protein>
    <recommendedName>
        <fullName evidence="9">Membrane transporter protein</fullName>
    </recommendedName>
</protein>
<feature type="compositionally biased region" description="Polar residues" evidence="5">
    <location>
        <begin position="156"/>
        <end position="175"/>
    </location>
</feature>
<dbReference type="Pfam" id="PF01925">
    <property type="entry name" value="TauE"/>
    <property type="match status" value="1"/>
</dbReference>
<dbReference type="Proteomes" id="UP001190700">
    <property type="component" value="Unassembled WGS sequence"/>
</dbReference>
<comment type="subcellular location">
    <subcellularLocation>
        <location evidence="1">Membrane</location>
        <topology evidence="1">Multi-pass membrane protein</topology>
    </subcellularLocation>
</comment>
<proteinExistence type="predicted"/>
<accession>A0AAE0GQJ1</accession>
<feature type="transmembrane region" description="Helical" evidence="6">
    <location>
        <begin position="46"/>
        <end position="69"/>
    </location>
</feature>
<evidence type="ECO:0000256" key="4">
    <source>
        <dbReference type="ARBA" id="ARBA00023136"/>
    </source>
</evidence>
<reference evidence="7 8" key="1">
    <citation type="journal article" date="2015" name="Genome Biol. Evol.">
        <title>Comparative Genomics of a Bacterivorous Green Alga Reveals Evolutionary Causalities and Consequences of Phago-Mixotrophic Mode of Nutrition.</title>
        <authorList>
            <person name="Burns J.A."/>
            <person name="Paasch A."/>
            <person name="Narechania A."/>
            <person name="Kim E."/>
        </authorList>
    </citation>
    <scope>NUCLEOTIDE SEQUENCE [LARGE SCALE GENOMIC DNA]</scope>
    <source>
        <strain evidence="7 8">PLY_AMNH</strain>
    </source>
</reference>
<dbReference type="EMBL" id="LGRX02003231">
    <property type="protein sequence ID" value="KAK3282579.1"/>
    <property type="molecule type" value="Genomic_DNA"/>
</dbReference>
<evidence type="ECO:0000256" key="5">
    <source>
        <dbReference type="SAM" id="MobiDB-lite"/>
    </source>
</evidence>
<evidence type="ECO:0000256" key="6">
    <source>
        <dbReference type="SAM" id="Phobius"/>
    </source>
</evidence>
<feature type="region of interest" description="Disordered" evidence="5">
    <location>
        <begin position="151"/>
        <end position="175"/>
    </location>
</feature>
<evidence type="ECO:0000256" key="1">
    <source>
        <dbReference type="ARBA" id="ARBA00004141"/>
    </source>
</evidence>
<name>A0AAE0GQJ1_9CHLO</name>
<dbReference type="AlphaFoldDB" id="A0AAE0GQJ1"/>
<keyword evidence="2 6" id="KW-0812">Transmembrane</keyword>
<dbReference type="PANTHER" id="PTHR43701:SF2">
    <property type="entry name" value="MEMBRANE TRANSPORTER PROTEIN YJNA-RELATED"/>
    <property type="match status" value="1"/>
</dbReference>
<comment type="caution">
    <text evidence="7">The sequence shown here is derived from an EMBL/GenBank/DDBJ whole genome shotgun (WGS) entry which is preliminary data.</text>
</comment>
<feature type="transmembrane region" description="Helical" evidence="6">
    <location>
        <begin position="12"/>
        <end position="40"/>
    </location>
</feature>
<evidence type="ECO:0000313" key="7">
    <source>
        <dbReference type="EMBL" id="KAK3282579.1"/>
    </source>
</evidence>
<dbReference type="GO" id="GO:0016020">
    <property type="term" value="C:membrane"/>
    <property type="evidence" value="ECO:0007669"/>
    <property type="project" value="UniProtKB-SubCell"/>
</dbReference>
<feature type="transmembrane region" description="Helical" evidence="6">
    <location>
        <begin position="315"/>
        <end position="336"/>
    </location>
</feature>
<feature type="transmembrane region" description="Helical" evidence="6">
    <location>
        <begin position="110"/>
        <end position="128"/>
    </location>
</feature>
<sequence>MAIYFFDYPDPFVWWQALVVLFFISFSAVCVGAFGVGGILAVPSLLFLSGFTGPLAIGTAFFSMAIPTLARLSMFYRAGKVNVALSVRLSLPAIPGSFVGTFVVKLIPPVLSVVLIASITIVSGVDTLRADDVWRKLWNLPWNFLRSLSAAPTPENGPSQNLELPNTLPTSNESDTIDNQQVTLSTAPSEELDSGTANVESPEPLAKATGLEGYTMSPLMTILFGFSVSFISAILGAGGPLILIPTLMWLQPKLSIKDILGSASAFSNGVVWPAMIGAFIFGDVDVGIGLVLLCTNLVCVAYGTRLALTASVKELKLGIGIVLILVGLGVITKAIVEKLG</sequence>
<evidence type="ECO:0000256" key="3">
    <source>
        <dbReference type="ARBA" id="ARBA00022989"/>
    </source>
</evidence>
<evidence type="ECO:0000256" key="2">
    <source>
        <dbReference type="ARBA" id="ARBA00022692"/>
    </source>
</evidence>
<keyword evidence="3 6" id="KW-1133">Transmembrane helix</keyword>
<keyword evidence="4 6" id="KW-0472">Membrane</keyword>
<feature type="transmembrane region" description="Helical" evidence="6">
    <location>
        <begin position="270"/>
        <end position="303"/>
    </location>
</feature>
<dbReference type="InterPro" id="IPR002781">
    <property type="entry name" value="TM_pro_TauE-like"/>
</dbReference>
<dbReference type="InterPro" id="IPR051598">
    <property type="entry name" value="TSUP/Inactive_protease-like"/>
</dbReference>
<evidence type="ECO:0000313" key="8">
    <source>
        <dbReference type="Proteomes" id="UP001190700"/>
    </source>
</evidence>
<feature type="transmembrane region" description="Helical" evidence="6">
    <location>
        <begin position="222"/>
        <end position="250"/>
    </location>
</feature>
<keyword evidence="8" id="KW-1185">Reference proteome</keyword>
<evidence type="ECO:0008006" key="9">
    <source>
        <dbReference type="Google" id="ProtNLM"/>
    </source>
</evidence>
<gene>
    <name evidence="7" type="ORF">CYMTET_9688</name>
</gene>